<organism evidence="1 2">
    <name type="scientific">Hymenobacter aranciens</name>
    <dbReference type="NCBI Taxonomy" id="3063996"/>
    <lineage>
        <taxon>Bacteria</taxon>
        <taxon>Pseudomonadati</taxon>
        <taxon>Bacteroidota</taxon>
        <taxon>Cytophagia</taxon>
        <taxon>Cytophagales</taxon>
        <taxon>Hymenobacteraceae</taxon>
        <taxon>Hymenobacter</taxon>
    </lineage>
</organism>
<dbReference type="EMBL" id="JAUQSY010000002">
    <property type="protein sequence ID" value="MDO7873561.1"/>
    <property type="molecule type" value="Genomic_DNA"/>
</dbReference>
<evidence type="ECO:0000313" key="2">
    <source>
        <dbReference type="Proteomes" id="UP001176429"/>
    </source>
</evidence>
<sequence length="744" mass="80643">MSVFSRLGGVLRAMLVVVLLGALPARATHIVGGELELVHQNGDNYRLILNLYFDAYNGSPNALDADLTASIFQKSNNSRQMNVLLPLVSNTFVNYTNPACAVPTLSTRKLVYSKAIKLAANTFDHPQGYYVAVERCCRNNNISNIMSPGAAGQAFYLEFPAVVRNGQPFIDSTPRIFPPLADYACRNELFYYDFGGVDADGDSLVYDLVTPLNGHSDSDLPKPAAALPAPYSQIDWRVGLGPNNQIPGSPPLRIDARTGLLTVRPTNIGLFVFGVRCSEYRDGEKIGESRRDFQMQVLNCAINQNPSVVLQPSPTSPVRYQPGRDTLHFSPGSNRCVQLRFTDPDPGSRLALSLRAVNFSGLMPNFTSVTSGTVRGPGMADTLTATLCFPNCIDSKGKVFLLDVIVGDDGCSLPRRDTVRVAFTAVPPPNSPPTISTTAGPVLPLRVRIGDVVTFDVIGTDPDRDALTLGMSGRGFSPASLGATLTQATVNGERRGRFSWLVDCQAVGQDTREFIFTSTSEPCGGRETASVSVPIVVEYSNTAPVLTTTLPAAPAGTVAVVKSLLNESYSATLEGFDADGDNLTLTAGAESFNLADAGMRFSATNGSGRASGTFYWDASCASVNLHRDLTVTFQLLDATCRPLPQQHRVRFEALNPDSTTLKLYNIITPNGDGLNDAFRLPDLPQNFCDAQFATIQIFSRWGQQVYETADRDFRWGGNDSAGIYFYLVSYTDGRRYKGWLEVIK</sequence>
<protein>
    <submittedName>
        <fullName evidence="1">Gliding motility-associated C-terminal domain-containing protein</fullName>
    </submittedName>
</protein>
<gene>
    <name evidence="1" type="ORF">Q5H93_02370</name>
</gene>
<keyword evidence="2" id="KW-1185">Reference proteome</keyword>
<dbReference type="Proteomes" id="UP001176429">
    <property type="component" value="Unassembled WGS sequence"/>
</dbReference>
<reference evidence="1" key="1">
    <citation type="submission" date="2023-07" db="EMBL/GenBank/DDBJ databases">
        <authorList>
            <person name="Kim M.K."/>
        </authorList>
    </citation>
    <scope>NUCLEOTIDE SEQUENCE</scope>
    <source>
        <strain evidence="1">ASUV-10-1</strain>
    </source>
</reference>
<name>A0ABT9B5L3_9BACT</name>
<proteinExistence type="predicted"/>
<comment type="caution">
    <text evidence="1">The sequence shown here is derived from an EMBL/GenBank/DDBJ whole genome shotgun (WGS) entry which is preliminary data.</text>
</comment>
<accession>A0ABT9B5L3</accession>
<evidence type="ECO:0000313" key="1">
    <source>
        <dbReference type="EMBL" id="MDO7873561.1"/>
    </source>
</evidence>
<dbReference type="Pfam" id="PF13585">
    <property type="entry name" value="CHU_C"/>
    <property type="match status" value="1"/>
</dbReference>
<dbReference type="RefSeq" id="WP_305004879.1">
    <property type="nucleotide sequence ID" value="NZ_JAUQSY010000002.1"/>
</dbReference>